<dbReference type="Gene3D" id="2.60.40.10">
    <property type="entry name" value="Immunoglobulins"/>
    <property type="match status" value="1"/>
</dbReference>
<comment type="subcellular location">
    <subcellularLocation>
        <location evidence="1">Secreted</location>
    </subcellularLocation>
</comment>
<reference evidence="6" key="1">
    <citation type="submission" date="2020-06" db="EMBL/GenBank/DDBJ databases">
        <title>Nostoc edaphicum CCNP1411 genome.</title>
        <authorList>
            <person name="Fidor A."/>
            <person name="Grabski M."/>
            <person name="Gawor J."/>
            <person name="Gromadka R."/>
            <person name="Wegrzyn G."/>
            <person name="Mazur-Marzec H."/>
        </authorList>
    </citation>
    <scope>NUCLEOTIDE SEQUENCE [LARGE SCALE GENOMIC DNA]</scope>
    <source>
        <strain evidence="6">CCNP1411</strain>
    </source>
</reference>
<dbReference type="InterPro" id="IPR001343">
    <property type="entry name" value="Hemolysn_Ca-bd"/>
</dbReference>
<dbReference type="InterPro" id="IPR050557">
    <property type="entry name" value="RTX_toxin/Mannuronan_C5-epim"/>
</dbReference>
<dbReference type="GO" id="GO:0005576">
    <property type="term" value="C:extracellular region"/>
    <property type="evidence" value="ECO:0007669"/>
    <property type="project" value="UniProtKB-SubCell"/>
</dbReference>
<dbReference type="PANTHER" id="PTHR38340">
    <property type="entry name" value="S-LAYER PROTEIN"/>
    <property type="match status" value="1"/>
</dbReference>
<gene>
    <name evidence="5" type="ORF">HUN01_10275</name>
</gene>
<dbReference type="Gene3D" id="2.150.10.10">
    <property type="entry name" value="Serralysin-like metalloprotease, C-terminal"/>
    <property type="match status" value="3"/>
</dbReference>
<evidence type="ECO:0000256" key="2">
    <source>
        <dbReference type="ARBA" id="ARBA00022525"/>
    </source>
</evidence>
<evidence type="ECO:0000313" key="6">
    <source>
        <dbReference type="Proteomes" id="UP000514713"/>
    </source>
</evidence>
<dbReference type="GO" id="GO:0016020">
    <property type="term" value="C:membrane"/>
    <property type="evidence" value="ECO:0007669"/>
    <property type="project" value="InterPro"/>
</dbReference>
<dbReference type="PROSITE" id="PS00330">
    <property type="entry name" value="HEMOLYSIN_CALCIUM"/>
    <property type="match status" value="2"/>
</dbReference>
<keyword evidence="6" id="KW-1185">Reference proteome</keyword>
<dbReference type="SUPFAM" id="SSF51120">
    <property type="entry name" value="beta-Roll"/>
    <property type="match status" value="2"/>
</dbReference>
<dbReference type="InterPro" id="IPR006644">
    <property type="entry name" value="Cadg"/>
</dbReference>
<dbReference type="KEGG" id="ned:HUN01_10275"/>
<dbReference type="GO" id="GO:0005509">
    <property type="term" value="F:calcium ion binding"/>
    <property type="evidence" value="ECO:0007669"/>
    <property type="project" value="InterPro"/>
</dbReference>
<proteinExistence type="predicted"/>
<dbReference type="PRINTS" id="PR00313">
    <property type="entry name" value="CABNDNGRPT"/>
</dbReference>
<dbReference type="NCBIfam" id="NF012211">
    <property type="entry name" value="tand_rpt_95"/>
    <property type="match status" value="3"/>
</dbReference>
<sequence>MPVDSNNFIVTESTDNGLGNTEGTLSWAILQANQIEGDDTITINSNVRITGVMKTLVNSNITIVGNGNSISGDANNNGINDNGDVRPLFILSGTVGISDLTITNGRAQGGGGLGSGGAGLGGGLFIYDGNVSLTNVAFSNNAAQGGSVLVSGTGGGGMFGNSSNGGGGLFGSSSGSYGGYGGNGNYGGSSNGGFGGGGTFAGGAGGFGGGGAGGSGAGGFGGGGGLGGGSNNGGYGGGGGLGGGSNNGGAGGGFGGGNGGYYGGGGGAGLGGGIFVRSGSLTLDNTSFTNNTATGGTGTNSGQGLGGAIFIMQSTTNTNGNNQGMPTVLPTVNSVGSQPTFSGNSAANDAGTPTNNDDVYGTEITSTNNNNPPTAVDDNATTNEDTTLSGNVLANDTDPDTGDILTVSEVNGNTANVGTEITLTSGALLTLNANGSFDYNPNGQFESLAVGATSTDSFDYTISDGNGGTDTATVNVTINGVNDAASITGTATAAVTEDTTTPNLTATGSLTVSDVDAGESLFNTTVTSAIGNLGNLSITDAGTYSYSVANSAVQFLGAGQTKAETFTVQSVDGTAIQDIVVTINGVNDAPTLANAIADQTTLEDGFFSFTLPTNTFADVDAGNSLTYSATLANGNPLPTWLTFNANTRTFSGTPNDPNNGTISIKVTATDISNASANDTFNLTVTPVNDAPVAGDDSASANQNTPLTLLKADLLANDTDVDSSTLSISAVSNGVNGTVSLNGSGNVVFTPTTNFTGNGSFNYTVSDGNGGTDVAMVTVAVGVNLNGTNNNDNLNGTSGNDIINGLNAQDTISGNAGNDCLVGDNGDDKLYGGTGNDKLYGGNGQDTLYGDADNDRLEGDNGDDKLYGGDGNDSLIGGNGQDLLVGGAGNDFLDGDKGDDNLTGGTGSDIFVLEKAAGRETITDFSLGQGDKIGLSGLSFNQLSFSGNQISLGNQTLAVLSGFNTTTLTQNNFISV</sequence>
<accession>A0A7D7Q9N9</accession>
<dbReference type="Pfam" id="PF17892">
    <property type="entry name" value="Cadherin_5"/>
    <property type="match status" value="1"/>
</dbReference>
<dbReference type="PANTHER" id="PTHR38340:SF1">
    <property type="entry name" value="S-LAYER PROTEIN"/>
    <property type="match status" value="1"/>
</dbReference>
<evidence type="ECO:0000259" key="4">
    <source>
        <dbReference type="SMART" id="SM00736"/>
    </source>
</evidence>
<dbReference type="InterPro" id="IPR041690">
    <property type="entry name" value="Cadherin_5"/>
</dbReference>
<protein>
    <submittedName>
        <fullName evidence="5">Tandem-95 repeat protein</fullName>
    </submittedName>
</protein>
<name>A0A7D7Q9N9_9NOSO</name>
<dbReference type="NCBIfam" id="TIGR01965">
    <property type="entry name" value="VCBS_repeat"/>
    <property type="match status" value="2"/>
</dbReference>
<dbReference type="InterPro" id="IPR011049">
    <property type="entry name" value="Serralysin-like_metalloprot_C"/>
</dbReference>
<feature type="domain" description="Dystroglycan-type cadherin-like" evidence="4">
    <location>
        <begin position="591"/>
        <end position="691"/>
    </location>
</feature>
<evidence type="ECO:0000256" key="1">
    <source>
        <dbReference type="ARBA" id="ARBA00004613"/>
    </source>
</evidence>
<dbReference type="EMBL" id="CP054698">
    <property type="protein sequence ID" value="QMS87957.1"/>
    <property type="molecule type" value="Genomic_DNA"/>
</dbReference>
<feature type="region of interest" description="Disordered" evidence="3">
    <location>
        <begin position="365"/>
        <end position="386"/>
    </location>
</feature>
<dbReference type="InterPro" id="IPR018511">
    <property type="entry name" value="Hemolysin-typ_Ca-bd_CS"/>
</dbReference>
<evidence type="ECO:0000313" key="5">
    <source>
        <dbReference type="EMBL" id="QMS87957.1"/>
    </source>
</evidence>
<dbReference type="InterPro" id="IPR010221">
    <property type="entry name" value="VCBS_dom"/>
</dbReference>
<evidence type="ECO:0000256" key="3">
    <source>
        <dbReference type="SAM" id="MobiDB-lite"/>
    </source>
</evidence>
<dbReference type="InterPro" id="IPR013783">
    <property type="entry name" value="Ig-like_fold"/>
</dbReference>
<dbReference type="Proteomes" id="UP000514713">
    <property type="component" value="Chromosome"/>
</dbReference>
<dbReference type="Pfam" id="PF17963">
    <property type="entry name" value="Big_9"/>
    <property type="match status" value="1"/>
</dbReference>
<dbReference type="Pfam" id="PF05345">
    <property type="entry name" value="He_PIG"/>
    <property type="match status" value="1"/>
</dbReference>
<dbReference type="Pfam" id="PF00353">
    <property type="entry name" value="HemolysinCabind"/>
    <property type="match status" value="3"/>
</dbReference>
<dbReference type="InterPro" id="IPR015919">
    <property type="entry name" value="Cadherin-like_sf"/>
</dbReference>
<dbReference type="AlphaFoldDB" id="A0A7D7Q9N9"/>
<organism evidence="5 6">
    <name type="scientific">Nostoc edaphicum CCNP1411</name>
    <dbReference type="NCBI Taxonomy" id="1472755"/>
    <lineage>
        <taxon>Bacteria</taxon>
        <taxon>Bacillati</taxon>
        <taxon>Cyanobacteriota</taxon>
        <taxon>Cyanophyceae</taxon>
        <taxon>Nostocales</taxon>
        <taxon>Nostocaceae</taxon>
        <taxon>Nostoc</taxon>
    </lineage>
</organism>
<dbReference type="SMART" id="SM00736">
    <property type="entry name" value="CADG"/>
    <property type="match status" value="1"/>
</dbReference>
<dbReference type="SUPFAM" id="SSF49313">
    <property type="entry name" value="Cadherin-like"/>
    <property type="match status" value="1"/>
</dbReference>
<feature type="region of interest" description="Disordered" evidence="3">
    <location>
        <begin position="844"/>
        <end position="870"/>
    </location>
</feature>
<dbReference type="RefSeq" id="WP_181931178.1">
    <property type="nucleotide sequence ID" value="NZ_CP054698.1"/>
</dbReference>
<feature type="compositionally biased region" description="Basic and acidic residues" evidence="3">
    <location>
        <begin position="852"/>
        <end position="866"/>
    </location>
</feature>
<keyword evidence="2" id="KW-0964">Secreted</keyword>